<dbReference type="EMBL" id="JASNQZ010000011">
    <property type="protein sequence ID" value="KAL0951807.1"/>
    <property type="molecule type" value="Genomic_DNA"/>
</dbReference>
<accession>A0ABR3J8B3</accession>
<dbReference type="Proteomes" id="UP001556367">
    <property type="component" value="Unassembled WGS sequence"/>
</dbReference>
<name>A0ABR3J8B3_9AGAR</name>
<reference evidence="2" key="1">
    <citation type="submission" date="2024-06" db="EMBL/GenBank/DDBJ databases">
        <title>Multi-omics analyses provide insights into the biosynthesis of the anticancer antibiotic pleurotin in Hohenbuehelia grisea.</title>
        <authorList>
            <person name="Weaver J.A."/>
            <person name="Alberti F."/>
        </authorList>
    </citation>
    <scope>NUCLEOTIDE SEQUENCE [LARGE SCALE GENOMIC DNA]</scope>
    <source>
        <strain evidence="2">T-177</strain>
    </source>
</reference>
<proteinExistence type="predicted"/>
<gene>
    <name evidence="1" type="ORF">HGRIS_008474</name>
</gene>
<organism evidence="1 2">
    <name type="scientific">Hohenbuehelia grisea</name>
    <dbReference type="NCBI Taxonomy" id="104357"/>
    <lineage>
        <taxon>Eukaryota</taxon>
        <taxon>Fungi</taxon>
        <taxon>Dikarya</taxon>
        <taxon>Basidiomycota</taxon>
        <taxon>Agaricomycotina</taxon>
        <taxon>Agaricomycetes</taxon>
        <taxon>Agaricomycetidae</taxon>
        <taxon>Agaricales</taxon>
        <taxon>Pleurotineae</taxon>
        <taxon>Pleurotaceae</taxon>
        <taxon>Hohenbuehelia</taxon>
    </lineage>
</organism>
<evidence type="ECO:0000313" key="1">
    <source>
        <dbReference type="EMBL" id="KAL0951807.1"/>
    </source>
</evidence>
<sequence length="141" mass="16188">MTPDWLPHPPSTMSSKVFKNMDYVFTMYSDEDYASLIGEAKVVVKTLDADIIVVDTLCAFAVDACRVLDRRYIINNPTQAMDVVRMQQPWGKGFWHYPALYTGLPYPVPRKDFLLNIRTLMIMIYTFATNARARRGSRARG</sequence>
<protein>
    <submittedName>
        <fullName evidence="1">Uncharacterized protein</fullName>
    </submittedName>
</protein>
<keyword evidence="2" id="KW-1185">Reference proteome</keyword>
<comment type="caution">
    <text evidence="1">The sequence shown here is derived from an EMBL/GenBank/DDBJ whole genome shotgun (WGS) entry which is preliminary data.</text>
</comment>
<dbReference type="SUPFAM" id="SSF53756">
    <property type="entry name" value="UDP-Glycosyltransferase/glycogen phosphorylase"/>
    <property type="match status" value="1"/>
</dbReference>
<evidence type="ECO:0000313" key="2">
    <source>
        <dbReference type="Proteomes" id="UP001556367"/>
    </source>
</evidence>